<dbReference type="PROSITE" id="PS51123">
    <property type="entry name" value="OMPA_2"/>
    <property type="match status" value="1"/>
</dbReference>
<reference evidence="8" key="1">
    <citation type="journal article" date="2013" name="BMC Microbiol.">
        <title>Taxonomy and evolution of bacteriochlorophyll a-containing members of the OM60/NOR5 clade of marine gammaproteobacteria: description of Luminiphilus syltensis gen. nov., sp. nov., reclassification of Haliea rubra as Pseudohaliea rubra gen. nov., comb. nov., and emendation of Chromatocurvus halotolerans.</title>
        <authorList>
            <person name="Spring S."/>
            <person name="Riedel T."/>
            <person name="Sproer C."/>
            <person name="Yan S."/>
            <person name="Harder J."/>
            <person name="Fuchs B.M."/>
        </authorList>
    </citation>
    <scope>NUCLEOTIDE SEQUENCE [LARGE SCALE GENOMIC DNA]</scope>
    <source>
        <strain evidence="8">NOR51-B</strain>
    </source>
</reference>
<evidence type="ECO:0000313" key="8">
    <source>
        <dbReference type="Proteomes" id="UP000004699"/>
    </source>
</evidence>
<feature type="domain" description="OmpA-like" evidence="6">
    <location>
        <begin position="112"/>
        <end position="227"/>
    </location>
</feature>
<dbReference type="Proteomes" id="UP000004699">
    <property type="component" value="Unassembled WGS sequence"/>
</dbReference>
<dbReference type="PROSITE" id="PS01068">
    <property type="entry name" value="OMPA_1"/>
    <property type="match status" value="1"/>
</dbReference>
<evidence type="ECO:0000256" key="3">
    <source>
        <dbReference type="ARBA" id="ARBA00023237"/>
    </source>
</evidence>
<dbReference type="Pfam" id="PF00691">
    <property type="entry name" value="OmpA"/>
    <property type="match status" value="1"/>
</dbReference>
<dbReference type="InterPro" id="IPR006665">
    <property type="entry name" value="OmpA-like"/>
</dbReference>
<dbReference type="HOGENOM" id="CLU_016890_6_1_6"/>
<dbReference type="InterPro" id="IPR006690">
    <property type="entry name" value="OMPA-like_CS"/>
</dbReference>
<evidence type="ECO:0000259" key="6">
    <source>
        <dbReference type="PROSITE" id="PS51123"/>
    </source>
</evidence>
<dbReference type="SUPFAM" id="SSF103088">
    <property type="entry name" value="OmpA-like"/>
    <property type="match status" value="1"/>
</dbReference>
<evidence type="ECO:0000256" key="2">
    <source>
        <dbReference type="ARBA" id="ARBA00023136"/>
    </source>
</evidence>
<organism evidence="7 8">
    <name type="scientific">Luminiphilus syltensis NOR5-1B</name>
    <dbReference type="NCBI Taxonomy" id="565045"/>
    <lineage>
        <taxon>Bacteria</taxon>
        <taxon>Pseudomonadati</taxon>
        <taxon>Pseudomonadota</taxon>
        <taxon>Gammaproteobacteria</taxon>
        <taxon>Cellvibrionales</taxon>
        <taxon>Halieaceae</taxon>
        <taxon>Luminiphilus</taxon>
    </lineage>
</organism>
<dbReference type="InterPro" id="IPR050330">
    <property type="entry name" value="Bact_OuterMem_StrucFunc"/>
</dbReference>
<gene>
    <name evidence="7" type="ORF">NOR51B_1495</name>
</gene>
<comment type="subcellular location">
    <subcellularLocation>
        <location evidence="1">Cell outer membrane</location>
    </subcellularLocation>
</comment>
<dbReference type="PRINTS" id="PR01021">
    <property type="entry name" value="OMPADOMAIN"/>
</dbReference>
<dbReference type="EMBL" id="DS999411">
    <property type="protein sequence ID" value="EED35549.1"/>
    <property type="molecule type" value="Genomic_DNA"/>
</dbReference>
<keyword evidence="8" id="KW-1185">Reference proteome</keyword>
<feature type="region of interest" description="Disordered" evidence="5">
    <location>
        <begin position="75"/>
        <end position="105"/>
    </location>
</feature>
<dbReference type="GO" id="GO:0009279">
    <property type="term" value="C:cell outer membrane"/>
    <property type="evidence" value="ECO:0007669"/>
    <property type="project" value="UniProtKB-SubCell"/>
</dbReference>
<dbReference type="STRING" id="565045.NOR51B_1495"/>
<dbReference type="CDD" id="cd07185">
    <property type="entry name" value="OmpA_C-like"/>
    <property type="match status" value="1"/>
</dbReference>
<dbReference type="Gene3D" id="3.30.1330.60">
    <property type="entry name" value="OmpA-like domain"/>
    <property type="match status" value="1"/>
</dbReference>
<keyword evidence="3" id="KW-0998">Cell outer membrane</keyword>
<evidence type="ECO:0000256" key="5">
    <source>
        <dbReference type="SAM" id="MobiDB-lite"/>
    </source>
</evidence>
<dbReference type="PANTHER" id="PTHR30329">
    <property type="entry name" value="STATOR ELEMENT OF FLAGELLAR MOTOR COMPLEX"/>
    <property type="match status" value="1"/>
</dbReference>
<sequence length="227" mass="22907">MAATLVLVGCGANPISDEDRCALLFGALGTGAGVASGGASVIGGALVGGGLGYLACYPDRGPELPEEPAVPTAPMMVQETPEPPGDEDGDGVTDDRDKCPGTPAGQAVDDNGCALIVFSGDVLRFAFDSAELPADAASVLADAVEFVDAMGGKKLIVSGHADSSGPDAYNQSLSQRRADAVKAFLVESGIPERQLEAVGYGETMPVADNATASGRAQNRRVEINAAQ</sequence>
<dbReference type="SUPFAM" id="SSF103647">
    <property type="entry name" value="TSP type-3 repeat"/>
    <property type="match status" value="1"/>
</dbReference>
<dbReference type="eggNOG" id="COG2885">
    <property type="taxonomic scope" value="Bacteria"/>
</dbReference>
<dbReference type="AlphaFoldDB" id="B8KX87"/>
<evidence type="ECO:0000256" key="1">
    <source>
        <dbReference type="ARBA" id="ARBA00004442"/>
    </source>
</evidence>
<dbReference type="PANTHER" id="PTHR30329:SF21">
    <property type="entry name" value="LIPOPROTEIN YIAD-RELATED"/>
    <property type="match status" value="1"/>
</dbReference>
<evidence type="ECO:0000313" key="7">
    <source>
        <dbReference type="EMBL" id="EED35549.1"/>
    </source>
</evidence>
<dbReference type="GO" id="GO:0005509">
    <property type="term" value="F:calcium ion binding"/>
    <property type="evidence" value="ECO:0007669"/>
    <property type="project" value="InterPro"/>
</dbReference>
<keyword evidence="2 4" id="KW-0472">Membrane</keyword>
<dbReference type="InterPro" id="IPR028974">
    <property type="entry name" value="TSP_type-3_rpt"/>
</dbReference>
<evidence type="ECO:0000256" key="4">
    <source>
        <dbReference type="PROSITE-ProRule" id="PRU00473"/>
    </source>
</evidence>
<dbReference type="PRINTS" id="PR01023">
    <property type="entry name" value="NAFLGMOTY"/>
</dbReference>
<accession>B8KX87</accession>
<dbReference type="InterPro" id="IPR036737">
    <property type="entry name" value="OmpA-like_sf"/>
</dbReference>
<name>B8KX87_9GAMM</name>
<protein>
    <submittedName>
        <fullName evidence="7">Outer membrane fibronectin-binding protein</fullName>
    </submittedName>
</protein>
<dbReference type="InterPro" id="IPR006664">
    <property type="entry name" value="OMP_bac"/>
</dbReference>
<proteinExistence type="predicted"/>